<name>A0A8X7X153_POLSE</name>
<dbReference type="Pfam" id="PF00010">
    <property type="entry name" value="HLH"/>
    <property type="match status" value="2"/>
</dbReference>
<dbReference type="PROSITE" id="PS50888">
    <property type="entry name" value="BHLH"/>
    <property type="match status" value="2"/>
</dbReference>
<evidence type="ECO:0000256" key="7">
    <source>
        <dbReference type="ARBA" id="ARBA00023125"/>
    </source>
</evidence>
<dbReference type="Proteomes" id="UP000886611">
    <property type="component" value="Unassembled WGS sequence"/>
</dbReference>
<keyword evidence="2" id="KW-0217">Developmental protein</keyword>
<dbReference type="Gene3D" id="4.10.280.10">
    <property type="entry name" value="Helix-loop-helix DNA-binding domain"/>
    <property type="match status" value="2"/>
</dbReference>
<evidence type="ECO:0000256" key="11">
    <source>
        <dbReference type="ARBA" id="ARBA00060201"/>
    </source>
</evidence>
<evidence type="ECO:0000256" key="13">
    <source>
        <dbReference type="ARBA" id="ARBA00081413"/>
    </source>
</evidence>
<keyword evidence="9" id="KW-0539">Nucleus</keyword>
<evidence type="ECO:0000256" key="9">
    <source>
        <dbReference type="ARBA" id="ARBA00023242"/>
    </source>
</evidence>
<evidence type="ECO:0000313" key="18">
    <source>
        <dbReference type="Proteomes" id="UP000886611"/>
    </source>
</evidence>
<evidence type="ECO:0000256" key="14">
    <source>
        <dbReference type="SAM" id="MobiDB-lite"/>
    </source>
</evidence>
<dbReference type="InterPro" id="IPR011598">
    <property type="entry name" value="bHLH_dom"/>
</dbReference>
<keyword evidence="18" id="KW-1185">Reference proteome</keyword>
<keyword evidence="7" id="KW-0238">DNA-binding</keyword>
<dbReference type="PANTHER" id="PTHR10985">
    <property type="entry name" value="BASIC HELIX-LOOP-HELIX TRANSCRIPTION FACTOR, HES-RELATED"/>
    <property type="match status" value="1"/>
</dbReference>
<dbReference type="GO" id="GO:0003677">
    <property type="term" value="F:DNA binding"/>
    <property type="evidence" value="ECO:0007669"/>
    <property type="project" value="UniProtKB-KW"/>
</dbReference>
<dbReference type="GO" id="GO:0048513">
    <property type="term" value="P:animal organ development"/>
    <property type="evidence" value="ECO:0007669"/>
    <property type="project" value="UniProtKB-ARBA"/>
</dbReference>
<keyword evidence="5" id="KW-0524">Neurogenesis</keyword>
<feature type="domain" description="BHLH" evidence="15">
    <location>
        <begin position="100"/>
        <end position="156"/>
    </location>
</feature>
<evidence type="ECO:0000256" key="8">
    <source>
        <dbReference type="ARBA" id="ARBA00023163"/>
    </source>
</evidence>
<evidence type="ECO:0000256" key="3">
    <source>
        <dbReference type="ARBA" id="ARBA00022491"/>
    </source>
</evidence>
<keyword evidence="3" id="KW-0678">Repressor</keyword>
<dbReference type="GO" id="GO:0030154">
    <property type="term" value="P:cell differentiation"/>
    <property type="evidence" value="ECO:0007669"/>
    <property type="project" value="UniProtKB-KW"/>
</dbReference>
<organism evidence="17 18">
    <name type="scientific">Polypterus senegalus</name>
    <name type="common">Senegal bichir</name>
    <dbReference type="NCBI Taxonomy" id="55291"/>
    <lineage>
        <taxon>Eukaryota</taxon>
        <taxon>Metazoa</taxon>
        <taxon>Chordata</taxon>
        <taxon>Craniata</taxon>
        <taxon>Vertebrata</taxon>
        <taxon>Euteleostomi</taxon>
        <taxon>Actinopterygii</taxon>
        <taxon>Polypteriformes</taxon>
        <taxon>Polypteridae</taxon>
        <taxon>Polypterus</taxon>
    </lineage>
</organism>
<evidence type="ECO:0000256" key="12">
    <source>
        <dbReference type="ARBA" id="ARBA00072975"/>
    </source>
</evidence>
<dbReference type="SMART" id="SM00353">
    <property type="entry name" value="HLH"/>
    <property type="match status" value="2"/>
</dbReference>
<sequence>MSVGSETELGRGLEATRKRRHRDCEPWTLGESVQEALGLMHYKLLRKPLVEKMRRDRINSSIEQLKSLLEKEFQKNEPNSKLEKADVLEMTVNFLKQQMRPQLRKPLVEKLRRDRINSSIEQLKALLEKEFQKHEPNSKLEKADVLEMTVNFLKQQMRPQVDYDRGYSRCLQETLQFLSLCSPHKDAQVQLISYFSGIPKAAEVPCCPTATSSPKQERPDAQGALWRPWQSS</sequence>
<evidence type="ECO:0000256" key="4">
    <source>
        <dbReference type="ARBA" id="ARBA00022782"/>
    </source>
</evidence>
<evidence type="ECO:0000256" key="10">
    <source>
        <dbReference type="ARBA" id="ARBA00023791"/>
    </source>
</evidence>
<protein>
    <recommendedName>
        <fullName evidence="12">Transcription factor HES-5</fullName>
    </recommendedName>
    <alternativeName>
        <fullName evidence="13">Hairy and enhancer of split 5</fullName>
    </alternativeName>
</protein>
<dbReference type="AlphaFoldDB" id="A0A8X7X153"/>
<comment type="function">
    <text evidence="11">Transcriptional repressor of genes that require a bHLH protein for their transcription. Plays an important role as neurogenesis negative regulator.</text>
</comment>
<feature type="non-terminal residue" evidence="17">
    <location>
        <position position="232"/>
    </location>
</feature>
<feature type="region of interest" description="Disordered" evidence="14">
    <location>
        <begin position="1"/>
        <end position="21"/>
    </location>
</feature>
<dbReference type="SUPFAM" id="SSF47459">
    <property type="entry name" value="HLH, helix-loop-helix DNA-binding domain"/>
    <property type="match status" value="2"/>
</dbReference>
<comment type="subcellular location">
    <subcellularLocation>
        <location evidence="1">Nucleus</location>
    </subcellularLocation>
</comment>
<keyword evidence="8" id="KW-0804">Transcription</keyword>
<dbReference type="InterPro" id="IPR003650">
    <property type="entry name" value="Orange_dom"/>
</dbReference>
<dbReference type="InterPro" id="IPR036638">
    <property type="entry name" value="HLH_DNA-bd_sf"/>
</dbReference>
<keyword evidence="4" id="KW-0221">Differentiation</keyword>
<accession>A0A8X7X153</accession>
<keyword evidence="6" id="KW-0805">Transcription regulation</keyword>
<dbReference type="GO" id="GO:0006355">
    <property type="term" value="P:regulation of DNA-templated transcription"/>
    <property type="evidence" value="ECO:0007669"/>
    <property type="project" value="InterPro"/>
</dbReference>
<dbReference type="FunFam" id="4.10.280.10:FF:000033">
    <property type="entry name" value="Transcription factor HES-5"/>
    <property type="match status" value="2"/>
</dbReference>
<feature type="domain" description="BHLH" evidence="15">
    <location>
        <begin position="42"/>
        <end position="98"/>
    </location>
</feature>
<comment type="subunit">
    <text evidence="10">Transcription repression requires formation of a complex with a corepressor protein of the Groucho/TLE family.</text>
</comment>
<comment type="caution">
    <text evidence="17">The sequence shown here is derived from an EMBL/GenBank/DDBJ whole genome shotgun (WGS) entry which is preliminary data.</text>
</comment>
<gene>
    <name evidence="17" type="primary">Hes5_1</name>
    <name evidence="17" type="ORF">GTO96_0019173</name>
</gene>
<evidence type="ECO:0000256" key="2">
    <source>
        <dbReference type="ARBA" id="ARBA00022473"/>
    </source>
</evidence>
<dbReference type="InterPro" id="IPR050370">
    <property type="entry name" value="HES_HEY"/>
</dbReference>
<dbReference type="GO" id="GO:0005634">
    <property type="term" value="C:nucleus"/>
    <property type="evidence" value="ECO:0007669"/>
    <property type="project" value="UniProtKB-SubCell"/>
</dbReference>
<evidence type="ECO:0000259" key="16">
    <source>
        <dbReference type="PROSITE" id="PS51054"/>
    </source>
</evidence>
<dbReference type="GO" id="GO:0045596">
    <property type="term" value="P:negative regulation of cell differentiation"/>
    <property type="evidence" value="ECO:0007669"/>
    <property type="project" value="UniProtKB-ARBA"/>
</dbReference>
<feature type="domain" description="Orange" evidence="16">
    <location>
        <begin position="163"/>
        <end position="195"/>
    </location>
</feature>
<evidence type="ECO:0000313" key="17">
    <source>
        <dbReference type="EMBL" id="KAG2459265.1"/>
    </source>
</evidence>
<dbReference type="GO" id="GO:0046983">
    <property type="term" value="F:protein dimerization activity"/>
    <property type="evidence" value="ECO:0007669"/>
    <property type="project" value="InterPro"/>
</dbReference>
<evidence type="ECO:0000256" key="6">
    <source>
        <dbReference type="ARBA" id="ARBA00023015"/>
    </source>
</evidence>
<evidence type="ECO:0000256" key="1">
    <source>
        <dbReference type="ARBA" id="ARBA00004123"/>
    </source>
</evidence>
<evidence type="ECO:0000256" key="5">
    <source>
        <dbReference type="ARBA" id="ARBA00022902"/>
    </source>
</evidence>
<dbReference type="GO" id="GO:0097150">
    <property type="term" value="P:neuronal stem cell population maintenance"/>
    <property type="evidence" value="ECO:0007669"/>
    <property type="project" value="UniProtKB-ARBA"/>
</dbReference>
<dbReference type="PROSITE" id="PS51054">
    <property type="entry name" value="ORANGE"/>
    <property type="match status" value="1"/>
</dbReference>
<feature type="region of interest" description="Disordered" evidence="14">
    <location>
        <begin position="209"/>
        <end position="232"/>
    </location>
</feature>
<reference evidence="17 18" key="1">
    <citation type="journal article" date="2021" name="Cell">
        <title>Tracing the genetic footprints of vertebrate landing in non-teleost ray-finned fishes.</title>
        <authorList>
            <person name="Bi X."/>
            <person name="Wang K."/>
            <person name="Yang L."/>
            <person name="Pan H."/>
            <person name="Jiang H."/>
            <person name="Wei Q."/>
            <person name="Fang M."/>
            <person name="Yu H."/>
            <person name="Zhu C."/>
            <person name="Cai Y."/>
            <person name="He Y."/>
            <person name="Gan X."/>
            <person name="Zeng H."/>
            <person name="Yu D."/>
            <person name="Zhu Y."/>
            <person name="Jiang H."/>
            <person name="Qiu Q."/>
            <person name="Yang H."/>
            <person name="Zhang Y.E."/>
            <person name="Wang W."/>
            <person name="Zhu M."/>
            <person name="He S."/>
            <person name="Zhang G."/>
        </authorList>
    </citation>
    <scope>NUCLEOTIDE SEQUENCE [LARGE SCALE GENOMIC DNA]</scope>
    <source>
        <strain evidence="17">Bchr_013</strain>
    </source>
</reference>
<evidence type="ECO:0000259" key="15">
    <source>
        <dbReference type="PROSITE" id="PS50888"/>
    </source>
</evidence>
<proteinExistence type="predicted"/>
<dbReference type="EMBL" id="JAATIS010005477">
    <property type="protein sequence ID" value="KAG2459265.1"/>
    <property type="molecule type" value="Genomic_DNA"/>
</dbReference>
<dbReference type="GO" id="GO:0007399">
    <property type="term" value="P:nervous system development"/>
    <property type="evidence" value="ECO:0007669"/>
    <property type="project" value="UniProtKB-KW"/>
</dbReference>
<dbReference type="CDD" id="cd11461">
    <property type="entry name" value="bHLH-O_HES5"/>
    <property type="match status" value="2"/>
</dbReference>
<feature type="non-terminal residue" evidence="17">
    <location>
        <position position="1"/>
    </location>
</feature>